<reference evidence="6" key="2">
    <citation type="submission" date="2020-08" db="EMBL/GenBank/DDBJ databases">
        <title>Plant Genome Project.</title>
        <authorList>
            <person name="Zhang R.-G."/>
        </authorList>
    </citation>
    <scope>NUCLEOTIDE SEQUENCE</scope>
    <source>
        <strain evidence="6">Huo1</strain>
        <tissue evidence="6">Leaf</tissue>
    </source>
</reference>
<dbReference type="AlphaFoldDB" id="A0A8X8ZT48"/>
<evidence type="ECO:0000256" key="1">
    <source>
        <dbReference type="ARBA" id="ARBA00008834"/>
    </source>
</evidence>
<dbReference type="InterPro" id="IPR006626">
    <property type="entry name" value="PbH1"/>
</dbReference>
<evidence type="ECO:0000313" key="7">
    <source>
        <dbReference type="Proteomes" id="UP000298416"/>
    </source>
</evidence>
<sequence length="535" mass="60344">MVDSLRFSRSSSCRPDSRRTLLQWVPQFLSFHRTLLALIWALGFVFIIAWQRAAVDRFWGPPARSIPRLRPLVFNLADFGAVGDGITVNTNAFERAVSEIRRRGGGQLNVEAGRWLTAPFNLTSHMTLFLAQNAVILGIDIFKFQMEKGDSYRDNLLLLNPGSVICYEYRAPGEKTYNMRYFWMRQDENHWLLMPPLPSYGFGRERAGPRYGSLIHGQNLTDVVITGHNGTINGQGQTWWTKYRKNLLNYTRGPLLQLMWSRDILISDVTLRDSPFWTLHPYDCQNVTISNVTILAPLSGAPNTDGIDPDSCKDVLIEHSYISVGDDGIAIKSGWDQYGIAYGRPSANILIRNVVVRSMISAGVSIGSEMSGGVTNVTVENLLVWNSKRGIRIKTSAGRGGFVRHITYQNLTLDNVRVGIVIKTDYNEHPDEGYNPNALPLIEDIRFDGIRGQGVRIPVRIYGSQEIPVRNVSFKDMLVGITYKKKRIFQCSYVQGHVIGKIFPAPCENLDVYDEQGRLLRQSTSQSSDDTEYDP</sequence>
<dbReference type="InterPro" id="IPR012334">
    <property type="entry name" value="Pectin_lyas_fold"/>
</dbReference>
<keyword evidence="7" id="KW-1185">Reference proteome</keyword>
<evidence type="ECO:0000256" key="4">
    <source>
        <dbReference type="RuleBase" id="RU361169"/>
    </source>
</evidence>
<dbReference type="GO" id="GO:0005975">
    <property type="term" value="P:carbohydrate metabolic process"/>
    <property type="evidence" value="ECO:0007669"/>
    <property type="project" value="InterPro"/>
</dbReference>
<comment type="caution">
    <text evidence="6">The sequence shown here is derived from an EMBL/GenBank/DDBJ whole genome shotgun (WGS) entry which is preliminary data.</text>
</comment>
<keyword evidence="5" id="KW-0472">Membrane</keyword>
<accession>A0A8X8ZT48</accession>
<protein>
    <recommendedName>
        <fullName evidence="8">Polygalacturonase</fullName>
    </recommendedName>
</protein>
<organism evidence="6">
    <name type="scientific">Salvia splendens</name>
    <name type="common">Scarlet sage</name>
    <dbReference type="NCBI Taxonomy" id="180675"/>
    <lineage>
        <taxon>Eukaryota</taxon>
        <taxon>Viridiplantae</taxon>
        <taxon>Streptophyta</taxon>
        <taxon>Embryophyta</taxon>
        <taxon>Tracheophyta</taxon>
        <taxon>Spermatophyta</taxon>
        <taxon>Magnoliopsida</taxon>
        <taxon>eudicotyledons</taxon>
        <taxon>Gunneridae</taxon>
        <taxon>Pentapetalae</taxon>
        <taxon>asterids</taxon>
        <taxon>lamiids</taxon>
        <taxon>Lamiales</taxon>
        <taxon>Lamiaceae</taxon>
        <taxon>Nepetoideae</taxon>
        <taxon>Mentheae</taxon>
        <taxon>Salviinae</taxon>
        <taxon>Salvia</taxon>
        <taxon>Salvia subgen. Calosphace</taxon>
        <taxon>core Calosphace</taxon>
    </lineage>
</organism>
<keyword evidence="2 4" id="KW-0378">Hydrolase</keyword>
<dbReference type="PANTHER" id="PTHR31339">
    <property type="entry name" value="PECTIN LYASE-RELATED"/>
    <property type="match status" value="1"/>
</dbReference>
<evidence type="ECO:0000256" key="2">
    <source>
        <dbReference type="ARBA" id="ARBA00022801"/>
    </source>
</evidence>
<dbReference type="GO" id="GO:0004650">
    <property type="term" value="F:polygalacturonase activity"/>
    <property type="evidence" value="ECO:0007669"/>
    <property type="project" value="InterPro"/>
</dbReference>
<dbReference type="SMART" id="SM00710">
    <property type="entry name" value="PbH1"/>
    <property type="match status" value="6"/>
</dbReference>
<keyword evidence="3 4" id="KW-0326">Glycosidase</keyword>
<dbReference type="Gene3D" id="2.160.20.10">
    <property type="entry name" value="Single-stranded right-handed beta-helix, Pectin lyase-like"/>
    <property type="match status" value="1"/>
</dbReference>
<proteinExistence type="inferred from homology"/>
<dbReference type="InterPro" id="IPR051801">
    <property type="entry name" value="GH28_Enzymes"/>
</dbReference>
<keyword evidence="5" id="KW-0812">Transmembrane</keyword>
<dbReference type="Pfam" id="PF00295">
    <property type="entry name" value="Glyco_hydro_28"/>
    <property type="match status" value="1"/>
</dbReference>
<evidence type="ECO:0008006" key="8">
    <source>
        <dbReference type="Google" id="ProtNLM"/>
    </source>
</evidence>
<evidence type="ECO:0000313" key="6">
    <source>
        <dbReference type="EMBL" id="KAG6415721.1"/>
    </source>
</evidence>
<dbReference type="Proteomes" id="UP000298416">
    <property type="component" value="Unassembled WGS sequence"/>
</dbReference>
<dbReference type="InterPro" id="IPR011050">
    <property type="entry name" value="Pectin_lyase_fold/virulence"/>
</dbReference>
<name>A0A8X8ZT48_SALSN</name>
<dbReference type="EMBL" id="PNBA02000008">
    <property type="protein sequence ID" value="KAG6415721.1"/>
    <property type="molecule type" value="Genomic_DNA"/>
</dbReference>
<comment type="similarity">
    <text evidence="1 4">Belongs to the glycosyl hydrolase 28 family.</text>
</comment>
<evidence type="ECO:0000256" key="3">
    <source>
        <dbReference type="ARBA" id="ARBA00023295"/>
    </source>
</evidence>
<keyword evidence="5" id="KW-1133">Transmembrane helix</keyword>
<dbReference type="SUPFAM" id="SSF51126">
    <property type="entry name" value="Pectin lyase-like"/>
    <property type="match status" value="1"/>
</dbReference>
<dbReference type="PANTHER" id="PTHR31339:SF46">
    <property type="entry name" value="POLYGALACTURONASE-RELATED"/>
    <property type="match status" value="1"/>
</dbReference>
<evidence type="ECO:0000256" key="5">
    <source>
        <dbReference type="SAM" id="Phobius"/>
    </source>
</evidence>
<gene>
    <name evidence="6" type="ORF">SASPL_123136</name>
</gene>
<reference evidence="6" key="1">
    <citation type="submission" date="2018-01" db="EMBL/GenBank/DDBJ databases">
        <authorList>
            <person name="Mao J.F."/>
        </authorList>
    </citation>
    <scope>NUCLEOTIDE SEQUENCE</scope>
    <source>
        <strain evidence="6">Huo1</strain>
        <tissue evidence="6">Leaf</tissue>
    </source>
</reference>
<dbReference type="InterPro" id="IPR000743">
    <property type="entry name" value="Glyco_hydro_28"/>
</dbReference>
<feature type="transmembrane region" description="Helical" evidence="5">
    <location>
        <begin position="31"/>
        <end position="50"/>
    </location>
</feature>